<feature type="region of interest" description="Disordered" evidence="1">
    <location>
        <begin position="1014"/>
        <end position="1113"/>
    </location>
</feature>
<dbReference type="PANTHER" id="PTHR13361:SF1">
    <property type="entry name" value="WW DOMAIN-BINDING PROTEIN 11"/>
    <property type="match status" value="1"/>
</dbReference>
<accession>A0ABN9PAZ5</accession>
<reference evidence="2" key="1">
    <citation type="submission" date="2023-10" db="EMBL/GenBank/DDBJ databases">
        <authorList>
            <person name="Chen Y."/>
            <person name="Shah S."/>
            <person name="Dougan E. K."/>
            <person name="Thang M."/>
            <person name="Chan C."/>
        </authorList>
    </citation>
    <scope>NUCLEOTIDE SEQUENCE [LARGE SCALE GENOMIC DNA]</scope>
</reference>
<comment type="caution">
    <text evidence="2">The sequence shown here is derived from an EMBL/GenBank/DDBJ whole genome shotgun (WGS) entry which is preliminary data.</text>
</comment>
<keyword evidence="3" id="KW-1185">Reference proteome</keyword>
<evidence type="ECO:0000256" key="1">
    <source>
        <dbReference type="SAM" id="MobiDB-lite"/>
    </source>
</evidence>
<proteinExistence type="predicted"/>
<sequence>MADIRMQPGETFKKVRIKKGPHYEESEVGTWPPPLGLAPTPALALAVASAPAGGASAALSGGPASPAHAASAADAAAGNAQRAAALPQQRPPQVPAVIALARAPALALAAAAASAAGVDQRAAAAPRRGPAFAGAATAAGAAGFVPPSGGPAFAGAAAAAAGVVWRAAAAPRGGPAIEKRKHGYVAVVKETGKAASAEAAGNLKQQRQQEVEFMERTQKQKRRALTEKEAKDKRELAAAVEAARARAKAGGSAQRIESLMDSVPIAPAAHVGAVGSKDIPEHLDYKGSEALVSPPQQSARAERAARPHLAARSLRRLAAKKVQVVGRRLLDEDWSPGPIDIKDMVAITRRMLDYALCSEPFQRILKEVVSDQTGPGARSHGFERARCKDLPNERRVADGEMEDLFGGNETSEDVGEAGGHGEQEAAQKVKRTAETVFDFPAGQRDATWQLEIEQAPRGGRRSWRSPPDCIKGTASVQFDPFGVCVLGADFGAWVRAAEQRYVGVLKVEPTAASGSIPSGGIVEMTGKQKREWRAALRGISGLSPAQFQRLGIAAAAAARAGERAELGRVNEAKMDEWAAPNMFEHADAKGAREELLDIFAKVESTGAWPRQLLATLVGLLREDARGDRAIGPLSEAMEIWPNIRSECTVDCAKHVAGRRGAAVAGDSALEEALFRSSADEVLERTPARACAVAALRDLAEFYDAFEPIPIMDEAPLRLGPPCPHFALGDAESLGRSARQRGGGARGAHRSRSIDLRRCSSRHRLRQGGALRDATLEKAGSRCLQVLARSRVGDVTTRIEGSRFELAKQLAAPGVDFATGARQAKLAPSSKSAPIDNDTGAAKEVSLKLRARNITVRAKSQAPVLGIDRGRRICGGKRAERAARAGRQAAKALKMARSGRRARDGAKQAVQRGPLPRAACACKVGMAPSTGAKWRRRLASMVAPRFRGRFLTTLLQLEIGSGGPAFGSVFAMLEPDTDAARPRALEDPLCGVDEGDIGAVASGMQDGTIQIGSLSAGQGVESSTSSGRQAHPRSAGRSDPTMSKLLRETAGGRNQGFGQSGLLPEGAARGRMGPADSIAEIKLEADGGGSSNAQNSPRMRMEKQEMDRPELSRQHVSVREIRFSQDSIGATFRDGRPLQELVDDLLSGAADPLRDRFLELEVINIQGVRYSKNNRRLKCLKLYQERARHEVTVAIQETIVPDEYAKLMMDFATRFTSQCGGRHVAVRRVPPVKGDFHKRVMAARVRQGRSQISCGSREAPAGTSEPKQVQAPIGQRAGLARSELGTKGQATFAWLGSCPRCPESVCGSLVCGEVHCPPAPACPQCPACPGCPGAPEPACTTPAAAPPWLPGWLASAGLLLLGAAGGAVVPALALGTWQVLRWLTGEALYHQRRVVGVLASSATQVTDADEVIGVSPDGDPEQIDLSGASRDIEAWRWSEVFRPPPPGIPRGQVYRFQQEPDAAALATMRADAEAFCDAAFLARERAAGQPAVLPATGSLVDAVWPAPAAPAAAAAAAPAAPGLPLALPGMAPPPGPPALGAPAAAAAPLALLGAPPAALPGAAPPGAVVAAPLAAAAPGAAAPAAFPAAMAAGAPAAGAPLAAGLGMVAAAPYPVMVTVETTTYGPRGTPVAPNGTEVMSGDVGIHTAPGYGGWLVRTIRSDQVQDFKGLEAAGDARLLSVIAVNGQRSRRAWRDVASSLSEIAFPDWAIEGPRATLWCCRWIDRRGGGPLDHHRFFVMVHRLHKDSWGVPMHEFGMKALETLGAYDSLDLPKVAGIESLMREVQLVEYAYAKHDGFAGASTEVADGDLNAKKKGRGRGRGRGGAAGAFGYLDEHTAFRGQRETGDAMVCPALVEWVGKQVERDANILKQVLHTEYVDNFVALGLSKDPTYAVTDSVDRSLRDAGFRTRGPTVSAGGGVLGWTFDQDAPTIGISHRIGWRIRLGCLAVADMKYASGDLVRVVVSHFTSRALLRRELLSCLQASYSFIESSGHHTRVLWSSVKRELRWCAALIALAFRDVNAAWSPMVYCTDASWWGAGVVRGIRSVQEVQHVGHYTERLRYSAAHEAILKPRDSALKCSVSGGVTASPQDSEIPKAPFPEVPESVYGGDWSLVMSQKWSRKEAQVVLEARSLVLTVKNIVRNTQNFGCKHLELSDSMLRRIQLQHSGPRGSRSSEMASSATAVTAGPQLVPCPLGAHAGGLPRAEVAPNLPAPSSRRPCRERVPHGPGAQEARAAKRARAIPAAAEAPPPPGAPTFLELQSVSPKAAQDYQTYATAFYQWGQERHLLSDIATSLRSAPAIDLALVTYMHEKFFAGELSYVPTKLIAGLRYFWTYPNGAPLELPRSFRALTGWKRMVPAQSRLPYPWVMEALASIITFTFYLRPSECLRLQGKLITAPAQAPRRVQDGQGQMRPLLLHPQEGGATSKTGRVDESLLADNPLFPWLPQVLGLPKAKFPHSLVFNFGQAQWGRALKGAASACGLTALGDPCLHRLRHGGVSHDLLFKARTLLSAKKRGRWASDRSLARYERGGRINEQLSLLSQDILIAADLAASNIGQRGVPAALEIFAGSGHLSEVWRRSMRSAGHPVFEIDIRHGVEHDMCSKALVKLIRGWVRGGLVTAVFMGTPCNSFSLARNRPNGPPTLRTSEYPEGLPKLSDSCRKEFQYLP</sequence>
<protein>
    <submittedName>
        <fullName evidence="2">Uncharacterized protein</fullName>
    </submittedName>
</protein>
<feature type="region of interest" description="Disordered" evidence="1">
    <location>
        <begin position="403"/>
        <end position="422"/>
    </location>
</feature>
<feature type="region of interest" description="Disordered" evidence="1">
    <location>
        <begin position="2202"/>
        <end position="2248"/>
    </location>
</feature>
<feature type="compositionally biased region" description="Basic and acidic residues" evidence="1">
    <location>
        <begin position="1098"/>
        <end position="1113"/>
    </location>
</feature>
<dbReference type="Proteomes" id="UP001189429">
    <property type="component" value="Unassembled WGS sequence"/>
</dbReference>
<organism evidence="2 3">
    <name type="scientific">Prorocentrum cordatum</name>
    <dbReference type="NCBI Taxonomy" id="2364126"/>
    <lineage>
        <taxon>Eukaryota</taxon>
        <taxon>Sar</taxon>
        <taxon>Alveolata</taxon>
        <taxon>Dinophyceae</taxon>
        <taxon>Prorocentrales</taxon>
        <taxon>Prorocentraceae</taxon>
        <taxon>Prorocentrum</taxon>
    </lineage>
</organism>
<evidence type="ECO:0000313" key="2">
    <source>
        <dbReference type="EMBL" id="CAK0788248.1"/>
    </source>
</evidence>
<dbReference type="EMBL" id="CAUYUJ010000015">
    <property type="protein sequence ID" value="CAK0788248.1"/>
    <property type="molecule type" value="Genomic_DNA"/>
</dbReference>
<feature type="compositionally biased region" description="Polar residues" evidence="1">
    <location>
        <begin position="1014"/>
        <end position="1027"/>
    </location>
</feature>
<evidence type="ECO:0000313" key="3">
    <source>
        <dbReference type="Proteomes" id="UP001189429"/>
    </source>
</evidence>
<name>A0ABN9PAZ5_9DINO</name>
<dbReference type="PANTHER" id="PTHR13361">
    <property type="entry name" value="WW DOMAIN-BINDING PROTEIN 11"/>
    <property type="match status" value="1"/>
</dbReference>
<gene>
    <name evidence="2" type="ORF">PCOR1329_LOCUS185</name>
</gene>